<dbReference type="InterPro" id="IPR017853">
    <property type="entry name" value="GH"/>
</dbReference>
<evidence type="ECO:0000259" key="10">
    <source>
        <dbReference type="PROSITE" id="PS51910"/>
    </source>
</evidence>
<dbReference type="Pfam" id="PF17957">
    <property type="entry name" value="Big_7"/>
    <property type="match status" value="2"/>
</dbReference>
<protein>
    <recommendedName>
        <fullName evidence="3">chitinase</fullName>
        <ecNumber evidence="3">3.2.1.14</ecNumber>
    </recommendedName>
</protein>
<evidence type="ECO:0000313" key="12">
    <source>
        <dbReference type="Proteomes" id="UP000659388"/>
    </source>
</evidence>
<dbReference type="InterPro" id="IPR036573">
    <property type="entry name" value="CBM_sf_5/12"/>
</dbReference>
<dbReference type="RefSeq" id="WP_202244743.1">
    <property type="nucleotide sequence ID" value="NZ_JAESIY010000006.1"/>
</dbReference>
<keyword evidence="7 8" id="KW-0326">Glycosidase</keyword>
<dbReference type="Gene3D" id="2.60.40.10">
    <property type="entry name" value="Immunoglobulins"/>
    <property type="match status" value="2"/>
</dbReference>
<dbReference type="InterPro" id="IPR001223">
    <property type="entry name" value="Glyco_hydro18_cat"/>
</dbReference>
<dbReference type="GO" id="GO:0005576">
    <property type="term" value="C:extracellular region"/>
    <property type="evidence" value="ECO:0007669"/>
    <property type="project" value="InterPro"/>
</dbReference>
<dbReference type="SUPFAM" id="SSF49299">
    <property type="entry name" value="PKD domain"/>
    <property type="match status" value="1"/>
</dbReference>
<dbReference type="SMART" id="SM00089">
    <property type="entry name" value="PKD"/>
    <property type="match status" value="2"/>
</dbReference>
<evidence type="ECO:0000313" key="11">
    <source>
        <dbReference type="EMBL" id="MBL3656946.1"/>
    </source>
</evidence>
<dbReference type="InterPro" id="IPR013783">
    <property type="entry name" value="Ig-like_fold"/>
</dbReference>
<dbReference type="CDD" id="cd12215">
    <property type="entry name" value="ChiC_BD"/>
    <property type="match status" value="2"/>
</dbReference>
<dbReference type="GO" id="GO:0030246">
    <property type="term" value="F:carbohydrate binding"/>
    <property type="evidence" value="ECO:0007669"/>
    <property type="project" value="InterPro"/>
</dbReference>
<dbReference type="Gene3D" id="3.20.20.80">
    <property type="entry name" value="Glycosidases"/>
    <property type="match status" value="2"/>
</dbReference>
<accession>A0A937F5V8</accession>
<keyword evidence="5" id="KW-0624">Polysaccharide degradation</keyword>
<dbReference type="InterPro" id="IPR022409">
    <property type="entry name" value="PKD/Chitinase_dom"/>
</dbReference>
<dbReference type="InterPro" id="IPR029070">
    <property type="entry name" value="Chitinase_insertion_sf"/>
</dbReference>
<dbReference type="InterPro" id="IPR050314">
    <property type="entry name" value="Glycosyl_Hydrlase_18"/>
</dbReference>
<reference evidence="11" key="1">
    <citation type="submission" date="2021-01" db="EMBL/GenBank/DDBJ databases">
        <title>Fulvivirga kasyanovii gen. nov., sp nov., a novel member of the phylum Bacteroidetes isolated from seawater in a mussel farm.</title>
        <authorList>
            <person name="Zhao L.-H."/>
            <person name="Wang Z.-J."/>
        </authorList>
    </citation>
    <scope>NUCLEOTIDE SEQUENCE</scope>
    <source>
        <strain evidence="11">2943</strain>
    </source>
</reference>
<keyword evidence="6" id="KW-0119">Carbohydrate metabolism</keyword>
<dbReference type="SMART" id="SM00495">
    <property type="entry name" value="ChtBD3"/>
    <property type="match status" value="2"/>
</dbReference>
<dbReference type="SMART" id="SM00636">
    <property type="entry name" value="Glyco_18"/>
    <property type="match status" value="2"/>
</dbReference>
<dbReference type="Pfam" id="PF02839">
    <property type="entry name" value="CBM_5_12"/>
    <property type="match status" value="2"/>
</dbReference>
<name>A0A937F5V8_9BACT</name>
<comment type="catalytic activity">
    <reaction evidence="1">
        <text>Random endo-hydrolysis of N-acetyl-beta-D-glucosaminide (1-&gt;4)-beta-linkages in chitin and chitodextrins.</text>
        <dbReference type="EC" id="3.2.1.14"/>
    </reaction>
</comment>
<sequence length="1217" mass="132120">MYQSFYLSTFFRKLRLLYKNLLYTLLMLTPYLALAQVNTGGNATTSDHKKQVIGYITNWDAWKSSAAGLPSAGALTHMNIDYSKYTILNYSFFGVANDGSLHSGDLRNKNIYKEGAVQQPGDIFYTDVYSSWDLHILFGEIEPIQWVNEQVQARAQEQGFQVEVGGTTWTNTNWGLSGSLPLPLHKEDGAPGLIEMAHNHGVKVLASIGGWSMCKHFPEMAADPTKRARFIADCQKLIATGFDGIDLDWEYPGPYSGMNFTGSNADFANYTTLVTELRNAIGPDKLITAAMSADPVKLQGFNWNVMTNVMNYFNMMTYDFNGGWSNKAGHNAPVYPYDDAEEPTFNWQSTYNALMDLGVPSNMVNFGIPFYGRGVITQGNAALNAATQKTSVTVQPDGPITTCADYTNWPLDVYDGTPNYFFIKQKTSSGWTRHWDDQAKVPYMTNGKYFLSYDDEESIEVKANYINDHQLGGTIIWTVFGDLEFSGSPTNFGTKLKRWSNVNSPLINLINEEFADGGDEGSSNLPPTISLTSPTNGASFIQGSAITLEAMASDSDGSVSRVEFYNGSVKLGEDASSPYRYTWSGAPSGSYTLSAKAIDNEGATSSSSIAITVNPEDDGGNCPNANFRVVGYMPSWSGSAQAIQYDKLTHINYSFILPNADGSLQSIENASKLQQIVTLAHAAGVKVQIAIGGWNDGNDSNFISLASKVSTRNAFVTNVMNFVNQYNLDGVDMDWEYPREGNEPQNYESLMEALGSALHAEGKILTAAVVASGWNADGILDGVFDDIDFLNLMAYDGGNGAAHSPYSYAVSCLDYWLGRGLPASKAVLGVPFYGRPTWQSYSALISQGADPYEDVFNGVYYNGINTIQQKTSLALERASGIMIWELSQDTQDDTSLLTAINASLGDCEEDPDAPSVSFSSPTNGESFMVNTSINLIALASDLDGSITSLIFNVNGENIVATANGSTYSATWSTGATGSYIITATATDNDGLTSSKQVTISITNGTECNAPAWGSTNVYVSGDHVSYNGIEYEAKWWTQGENPATNSSGVWLEIGPCGDDDGGGNGGDSCNSPAWNSGTAYVGGTRVSYNGIEYEAKWWTQEEDPEVNPTGVWIVVGPCTSSIAARKTSDSQVNNTEINVYPNPIKNNGTIELSLPHDTFTSIILYNQLGKQVQTVLSENLKAGNHQVEFSTEELPSGIYFSEINTGDKIKTVKLIKN</sequence>
<dbReference type="SUPFAM" id="SSF51055">
    <property type="entry name" value="Carbohydrate binding domain"/>
    <property type="match status" value="2"/>
</dbReference>
<dbReference type="GO" id="GO:0008061">
    <property type="term" value="F:chitin binding"/>
    <property type="evidence" value="ECO:0007669"/>
    <property type="project" value="InterPro"/>
</dbReference>
<evidence type="ECO:0000256" key="5">
    <source>
        <dbReference type="ARBA" id="ARBA00023024"/>
    </source>
</evidence>
<dbReference type="NCBIfam" id="TIGR04183">
    <property type="entry name" value="Por_Secre_tail"/>
    <property type="match status" value="1"/>
</dbReference>
<keyword evidence="9" id="KW-0732">Signal</keyword>
<proteinExistence type="inferred from homology"/>
<feature type="domain" description="GH18" evidence="10">
    <location>
        <begin position="50"/>
        <end position="517"/>
    </location>
</feature>
<dbReference type="InterPro" id="IPR003610">
    <property type="entry name" value="CBM5/12"/>
</dbReference>
<feature type="signal peptide" evidence="9">
    <location>
        <begin position="1"/>
        <end position="35"/>
    </location>
</feature>
<dbReference type="PROSITE" id="PS51910">
    <property type="entry name" value="GH18_2"/>
    <property type="match status" value="2"/>
</dbReference>
<dbReference type="PROSITE" id="PS01095">
    <property type="entry name" value="GH18_1"/>
    <property type="match status" value="2"/>
</dbReference>
<dbReference type="EC" id="3.2.1.14" evidence="3"/>
<evidence type="ECO:0000256" key="3">
    <source>
        <dbReference type="ARBA" id="ARBA00012729"/>
    </source>
</evidence>
<evidence type="ECO:0000256" key="1">
    <source>
        <dbReference type="ARBA" id="ARBA00000822"/>
    </source>
</evidence>
<evidence type="ECO:0000256" key="6">
    <source>
        <dbReference type="ARBA" id="ARBA00023277"/>
    </source>
</evidence>
<dbReference type="EMBL" id="JAESIY010000006">
    <property type="protein sequence ID" value="MBL3656946.1"/>
    <property type="molecule type" value="Genomic_DNA"/>
</dbReference>
<dbReference type="Gene3D" id="3.40.5.30">
    <property type="entry name" value="(Trans)glycosidases - domain 2"/>
    <property type="match status" value="1"/>
</dbReference>
<dbReference type="SUPFAM" id="SSF51445">
    <property type="entry name" value="(Trans)glycosidases"/>
    <property type="match status" value="2"/>
</dbReference>
<dbReference type="InterPro" id="IPR001579">
    <property type="entry name" value="Glyco_hydro_18_chit_AS"/>
</dbReference>
<evidence type="ECO:0000256" key="2">
    <source>
        <dbReference type="ARBA" id="ARBA00009121"/>
    </source>
</evidence>
<feature type="domain" description="GH18" evidence="10">
    <location>
        <begin position="627"/>
        <end position="907"/>
    </location>
</feature>
<dbReference type="PANTHER" id="PTHR11177">
    <property type="entry name" value="CHITINASE"/>
    <property type="match status" value="1"/>
</dbReference>
<keyword evidence="5" id="KW-0146">Chitin degradation</keyword>
<dbReference type="InterPro" id="IPR026444">
    <property type="entry name" value="Secre_tail"/>
</dbReference>
<dbReference type="Gene3D" id="2.10.10.20">
    <property type="entry name" value="Carbohydrate-binding module superfamily 5/12"/>
    <property type="match status" value="2"/>
</dbReference>
<dbReference type="SUPFAM" id="SSF54556">
    <property type="entry name" value="Chitinase insertion domain"/>
    <property type="match status" value="1"/>
</dbReference>
<dbReference type="GO" id="GO:0008843">
    <property type="term" value="F:endochitinase activity"/>
    <property type="evidence" value="ECO:0007669"/>
    <property type="project" value="UniProtKB-EC"/>
</dbReference>
<keyword evidence="4 8" id="KW-0378">Hydrolase</keyword>
<dbReference type="PANTHER" id="PTHR11177:SF317">
    <property type="entry name" value="CHITINASE 12-RELATED"/>
    <property type="match status" value="1"/>
</dbReference>
<dbReference type="Proteomes" id="UP000659388">
    <property type="component" value="Unassembled WGS sequence"/>
</dbReference>
<dbReference type="GO" id="GO:0005975">
    <property type="term" value="P:carbohydrate metabolic process"/>
    <property type="evidence" value="ECO:0007669"/>
    <property type="project" value="InterPro"/>
</dbReference>
<evidence type="ECO:0000256" key="8">
    <source>
        <dbReference type="RuleBase" id="RU000489"/>
    </source>
</evidence>
<organism evidence="11 12">
    <name type="scientific">Fulvivirga sediminis</name>
    <dbReference type="NCBI Taxonomy" id="2803949"/>
    <lineage>
        <taxon>Bacteria</taxon>
        <taxon>Pseudomonadati</taxon>
        <taxon>Bacteroidota</taxon>
        <taxon>Cytophagia</taxon>
        <taxon>Cytophagales</taxon>
        <taxon>Fulvivirgaceae</taxon>
        <taxon>Fulvivirga</taxon>
    </lineage>
</organism>
<dbReference type="InterPro" id="IPR035986">
    <property type="entry name" value="PKD_dom_sf"/>
</dbReference>
<dbReference type="Pfam" id="PF00704">
    <property type="entry name" value="Glyco_hydro_18"/>
    <property type="match status" value="2"/>
</dbReference>
<evidence type="ECO:0000256" key="4">
    <source>
        <dbReference type="ARBA" id="ARBA00022801"/>
    </source>
</evidence>
<dbReference type="GO" id="GO:0006032">
    <property type="term" value="P:chitin catabolic process"/>
    <property type="evidence" value="ECO:0007669"/>
    <property type="project" value="UniProtKB-KW"/>
</dbReference>
<comment type="similarity">
    <text evidence="2">Belongs to the glycosyl hydrolase 18 family. Chitinase class II subfamily.</text>
</comment>
<dbReference type="Gene3D" id="3.10.50.10">
    <property type="match status" value="1"/>
</dbReference>
<keyword evidence="12" id="KW-1185">Reference proteome</keyword>
<evidence type="ECO:0000256" key="7">
    <source>
        <dbReference type="ARBA" id="ARBA00023295"/>
    </source>
</evidence>
<evidence type="ECO:0000256" key="9">
    <source>
        <dbReference type="SAM" id="SignalP"/>
    </source>
</evidence>
<gene>
    <name evidence="11" type="ORF">JL102_12440</name>
</gene>
<dbReference type="InterPro" id="IPR011583">
    <property type="entry name" value="Chitinase_II/V-like_cat"/>
</dbReference>
<dbReference type="Pfam" id="PF18962">
    <property type="entry name" value="Por_Secre_tail"/>
    <property type="match status" value="1"/>
</dbReference>
<comment type="caution">
    <text evidence="11">The sequence shown here is derived from an EMBL/GenBank/DDBJ whole genome shotgun (WGS) entry which is preliminary data.</text>
</comment>
<feature type="chain" id="PRO_5037229937" description="chitinase" evidence="9">
    <location>
        <begin position="36"/>
        <end position="1217"/>
    </location>
</feature>
<dbReference type="AlphaFoldDB" id="A0A937F5V8"/>